<dbReference type="RefSeq" id="WP_117313633.1">
    <property type="nucleotide sequence ID" value="NZ_JBHRUJ010000001.1"/>
</dbReference>
<feature type="domain" description="YdbS-like PH" evidence="2">
    <location>
        <begin position="271"/>
        <end position="337"/>
    </location>
</feature>
<comment type="caution">
    <text evidence="3">The sequence shown here is derived from an EMBL/GenBank/DDBJ whole genome shotgun (WGS) entry which is preliminary data.</text>
</comment>
<protein>
    <submittedName>
        <fullName evidence="3">PH domain-containing protein</fullName>
    </submittedName>
</protein>
<evidence type="ECO:0000259" key="2">
    <source>
        <dbReference type="Pfam" id="PF03703"/>
    </source>
</evidence>
<feature type="transmembrane region" description="Helical" evidence="1">
    <location>
        <begin position="50"/>
        <end position="72"/>
    </location>
</feature>
<keyword evidence="4" id="KW-1185">Reference proteome</keyword>
<gene>
    <name evidence="3" type="ORF">ACFOEJ_00120</name>
</gene>
<keyword evidence="1" id="KW-0472">Membrane</keyword>
<sequence length="509" mass="58229">MSDTRYKLHPVSAFINFMKSLKELIIPFIVIFGVNIFRDGGMSAMFSQGWIGLLPLLIGLVVVLFSLIIGIIKWKRFVYWFEDGELRIEYGLFVKKKRYIPFERIQSLNYTEGIFHRPFNLVKVRVETAGSGKIGEAEAELTAINREDADRIEKEMEHAKHRGVPTMGPHEAVEESVEETGEAKKEVKTLYRMSMKELLILATTSGGIGVVISAVAVFLSQFSDLIPYETIYEEVMLFLRFGYLIAALAVFAGLLVAWIISVILTVLANYQFTIQVDDDHIYITRGLLEKKKISVPFKRIQGIKVSRNPLRELFGYAVVTVESAGGSMGGKDEKIRLFPLVKQARMLPILAELFPDMQFQPELTKAPKRSVHFYYRLDFLWLLPVIGLMSYFFFPYGLLSLLIVPPVIAIGVWQHRTTGYALTGRQLTMEFRGFSKHTFYVWKKRVQAVNVLQTYFQRKKDLASIQATIKSGMLGYSARINYMEKDDATRILDWYHPLPISVKQKGQPE</sequence>
<feature type="transmembrane region" description="Helical" evidence="1">
    <location>
        <begin position="241"/>
        <end position="267"/>
    </location>
</feature>
<feature type="domain" description="YdbS-like PH" evidence="2">
    <location>
        <begin position="74"/>
        <end position="155"/>
    </location>
</feature>
<dbReference type="InterPro" id="IPR005182">
    <property type="entry name" value="YdbS-like_PH"/>
</dbReference>
<feature type="transmembrane region" description="Helical" evidence="1">
    <location>
        <begin position="198"/>
        <end position="221"/>
    </location>
</feature>
<dbReference type="InterPro" id="IPR014529">
    <property type="entry name" value="UCP026631"/>
</dbReference>
<name>A0ABV7KGN9_PLAOK</name>
<organism evidence="3 4">
    <name type="scientific">Planomicrobium okeanokoites</name>
    <name type="common">Planococcus okeanokoites</name>
    <name type="synonym">Flavobacterium okeanokoites</name>
    <dbReference type="NCBI Taxonomy" id="244"/>
    <lineage>
        <taxon>Bacteria</taxon>
        <taxon>Bacillati</taxon>
        <taxon>Bacillota</taxon>
        <taxon>Bacilli</taxon>
        <taxon>Bacillales</taxon>
        <taxon>Caryophanaceae</taxon>
        <taxon>Planomicrobium</taxon>
    </lineage>
</organism>
<evidence type="ECO:0000256" key="1">
    <source>
        <dbReference type="SAM" id="Phobius"/>
    </source>
</evidence>
<dbReference type="PANTHER" id="PTHR34473">
    <property type="entry name" value="UPF0699 TRANSMEMBRANE PROTEIN YDBS"/>
    <property type="match status" value="1"/>
</dbReference>
<reference evidence="4" key="1">
    <citation type="journal article" date="2019" name="Int. J. Syst. Evol. Microbiol.">
        <title>The Global Catalogue of Microorganisms (GCM) 10K type strain sequencing project: providing services to taxonomists for standard genome sequencing and annotation.</title>
        <authorList>
            <consortium name="The Broad Institute Genomics Platform"/>
            <consortium name="The Broad Institute Genome Sequencing Center for Infectious Disease"/>
            <person name="Wu L."/>
            <person name="Ma J."/>
        </authorList>
    </citation>
    <scope>NUCLEOTIDE SEQUENCE [LARGE SCALE GENOMIC DNA]</scope>
    <source>
        <strain evidence="4">CCM 320</strain>
    </source>
</reference>
<evidence type="ECO:0000313" key="4">
    <source>
        <dbReference type="Proteomes" id="UP001595625"/>
    </source>
</evidence>
<feature type="transmembrane region" description="Helical" evidence="1">
    <location>
        <begin position="373"/>
        <end position="392"/>
    </location>
</feature>
<accession>A0ABV7KGN9</accession>
<dbReference type="PIRSF" id="PIRSF026631">
    <property type="entry name" value="UCP026631"/>
    <property type="match status" value="1"/>
</dbReference>
<feature type="domain" description="YdbS-like PH" evidence="2">
    <location>
        <begin position="416"/>
        <end position="495"/>
    </location>
</feature>
<feature type="transmembrane region" description="Helical" evidence="1">
    <location>
        <begin position="21"/>
        <end position="38"/>
    </location>
</feature>
<dbReference type="EMBL" id="JBHRUJ010000001">
    <property type="protein sequence ID" value="MFC3209475.1"/>
    <property type="molecule type" value="Genomic_DNA"/>
</dbReference>
<dbReference type="Pfam" id="PF03703">
    <property type="entry name" value="bPH_2"/>
    <property type="match status" value="3"/>
</dbReference>
<dbReference type="PANTHER" id="PTHR34473:SF2">
    <property type="entry name" value="UPF0699 TRANSMEMBRANE PROTEIN YDBT"/>
    <property type="match status" value="1"/>
</dbReference>
<keyword evidence="1" id="KW-1133">Transmembrane helix</keyword>
<keyword evidence="1" id="KW-0812">Transmembrane</keyword>
<dbReference type="Proteomes" id="UP001595625">
    <property type="component" value="Unassembled WGS sequence"/>
</dbReference>
<evidence type="ECO:0000313" key="3">
    <source>
        <dbReference type="EMBL" id="MFC3209475.1"/>
    </source>
</evidence>
<proteinExistence type="predicted"/>